<keyword evidence="3" id="KW-0560">Oxidoreductase</keyword>
<evidence type="ECO:0000259" key="5">
    <source>
        <dbReference type="Pfam" id="PF07731"/>
    </source>
</evidence>
<evidence type="ECO:0000256" key="4">
    <source>
        <dbReference type="SAM" id="MobiDB-lite"/>
    </source>
</evidence>
<evidence type="ECO:0000256" key="2">
    <source>
        <dbReference type="ARBA" id="ARBA00022723"/>
    </source>
</evidence>
<dbReference type="SUPFAM" id="SSF49503">
    <property type="entry name" value="Cupredoxins"/>
    <property type="match status" value="4"/>
</dbReference>
<dbReference type="EMBL" id="BAAAQQ010000007">
    <property type="protein sequence ID" value="GAA2120888.1"/>
    <property type="molecule type" value="Genomic_DNA"/>
</dbReference>
<gene>
    <name evidence="7" type="ORF">GCM10009843_14650</name>
</gene>
<dbReference type="Gene3D" id="2.60.40.420">
    <property type="entry name" value="Cupredoxins - blue copper proteins"/>
    <property type="match status" value="4"/>
</dbReference>
<keyword evidence="2" id="KW-0479">Metal-binding</keyword>
<sequence length="619" mass="66628">MVIRGAGRLTAAAVGVAVTVATAVGLVLTPSSAKVEPAMVADPGPPEVTISIALGGATHGYVNPDVALAQGGTLTIANGDGVLHTVTSDALGTSGDPLFGFSVPARTTRSFALPSLAGGAYGFYCVFHPGMRGTLTVIGGPVGEVPAPPSFDQALRIPKVLSGDHITIPMKKADVRIMADGPKTTMWTYGGSYPGPTIERRAGQQTKVTFVHKLPKDAGSMTVHHHGGHQSSADDGQPTKHLIEKGAKRTYTYALRDAGKPAPAAFNFYHDHRMHVTARNNWRGLQGMFLITDPKEKKLGLPTGKYDVPLHFSDRSFTASNQLSDPFGHAAHSGHGGMPGWMTGEHAPPNDATVGQRILVNGQYAPYLTVKPGLYRLRLLNASLFSAYDFALSDGSAFTQVGTGSGLLPAPVTRQDVLLGPAQRADVVVDFRGKAGQDVLLSTIPRSDSTGTGSRNAALMQFRVRGTTSQKARVPGKLRPLAPLKGVPGKVSKTWTFDLSEMHSGGQHGSFWSINGKMFKASRMDHKVRMNSVEKWKLRNTSDMTHYVHLHQEQWHTLSRDGDEPPPWEQGLEDTWRLDPGEEVVVAARFTDFPGVFMLHCHMLDHEDHGMMAQFEIVR</sequence>
<dbReference type="InterPro" id="IPR008972">
    <property type="entry name" value="Cupredoxin"/>
</dbReference>
<dbReference type="InterPro" id="IPR011707">
    <property type="entry name" value="Cu-oxidase-like_N"/>
</dbReference>
<dbReference type="PROSITE" id="PS00080">
    <property type="entry name" value="MULTICOPPER_OXIDASE2"/>
    <property type="match status" value="1"/>
</dbReference>
<evidence type="ECO:0000256" key="1">
    <source>
        <dbReference type="ARBA" id="ARBA00010609"/>
    </source>
</evidence>
<dbReference type="Pfam" id="PF07732">
    <property type="entry name" value="Cu-oxidase_3"/>
    <property type="match status" value="1"/>
</dbReference>
<dbReference type="PANTHER" id="PTHR48267">
    <property type="entry name" value="CUPREDOXIN SUPERFAMILY PROTEIN"/>
    <property type="match status" value="1"/>
</dbReference>
<keyword evidence="8" id="KW-1185">Reference proteome</keyword>
<accession>A0ABN2Y3W1</accession>
<dbReference type="RefSeq" id="WP_344303025.1">
    <property type="nucleotide sequence ID" value="NZ_BAAAQQ010000007.1"/>
</dbReference>
<feature type="domain" description="Plastocyanin-like" evidence="6">
    <location>
        <begin position="178"/>
        <end position="295"/>
    </location>
</feature>
<evidence type="ECO:0000259" key="6">
    <source>
        <dbReference type="Pfam" id="PF07732"/>
    </source>
</evidence>
<protein>
    <submittedName>
        <fullName evidence="7">Multicopper oxidase family protein</fullName>
    </submittedName>
</protein>
<evidence type="ECO:0000313" key="8">
    <source>
        <dbReference type="Proteomes" id="UP001500575"/>
    </source>
</evidence>
<dbReference type="Proteomes" id="UP001500575">
    <property type="component" value="Unassembled WGS sequence"/>
</dbReference>
<dbReference type="InterPro" id="IPR045087">
    <property type="entry name" value="Cu-oxidase_fam"/>
</dbReference>
<dbReference type="Pfam" id="PF07731">
    <property type="entry name" value="Cu-oxidase_2"/>
    <property type="match status" value="1"/>
</dbReference>
<organism evidence="7 8">
    <name type="scientific">Nocardioides bigeumensis</name>
    <dbReference type="NCBI Taxonomy" id="433657"/>
    <lineage>
        <taxon>Bacteria</taxon>
        <taxon>Bacillati</taxon>
        <taxon>Actinomycetota</taxon>
        <taxon>Actinomycetes</taxon>
        <taxon>Propionibacteriales</taxon>
        <taxon>Nocardioidaceae</taxon>
        <taxon>Nocardioides</taxon>
    </lineage>
</organism>
<comment type="similarity">
    <text evidence="1">Belongs to the multicopper oxidase family.</text>
</comment>
<evidence type="ECO:0000256" key="3">
    <source>
        <dbReference type="ARBA" id="ARBA00023002"/>
    </source>
</evidence>
<feature type="domain" description="Plastocyanin-like" evidence="5">
    <location>
        <begin position="499"/>
        <end position="617"/>
    </location>
</feature>
<reference evidence="7 8" key="1">
    <citation type="journal article" date="2019" name="Int. J. Syst. Evol. Microbiol.">
        <title>The Global Catalogue of Microorganisms (GCM) 10K type strain sequencing project: providing services to taxonomists for standard genome sequencing and annotation.</title>
        <authorList>
            <consortium name="The Broad Institute Genomics Platform"/>
            <consortium name="The Broad Institute Genome Sequencing Center for Infectious Disease"/>
            <person name="Wu L."/>
            <person name="Ma J."/>
        </authorList>
    </citation>
    <scope>NUCLEOTIDE SEQUENCE [LARGE SCALE GENOMIC DNA]</scope>
    <source>
        <strain evidence="7 8">JCM 16021</strain>
    </source>
</reference>
<dbReference type="InterPro" id="IPR011706">
    <property type="entry name" value="Cu-oxidase_C"/>
</dbReference>
<dbReference type="InterPro" id="IPR002355">
    <property type="entry name" value="Cu_oxidase_Cu_BS"/>
</dbReference>
<feature type="region of interest" description="Disordered" evidence="4">
    <location>
        <begin position="220"/>
        <end position="239"/>
    </location>
</feature>
<name>A0ABN2Y3W1_9ACTN</name>
<comment type="caution">
    <text evidence="7">The sequence shown here is derived from an EMBL/GenBank/DDBJ whole genome shotgun (WGS) entry which is preliminary data.</text>
</comment>
<proteinExistence type="inferred from homology"/>
<dbReference type="PANTHER" id="PTHR48267:SF1">
    <property type="entry name" value="BILIRUBIN OXIDASE"/>
    <property type="match status" value="1"/>
</dbReference>
<evidence type="ECO:0000313" key="7">
    <source>
        <dbReference type="EMBL" id="GAA2120888.1"/>
    </source>
</evidence>